<sequence length="53" mass="6037">MQSGARNGRFFHNVLAENQTFSPHATEPSRLILWVSLVTMLSNSRIMPIYICT</sequence>
<gene>
    <name evidence="1" type="ORF">CARN6_1700</name>
</gene>
<accession>E6QLX9</accession>
<dbReference type="AlphaFoldDB" id="E6QLX9"/>
<reference evidence="1" key="1">
    <citation type="submission" date="2009-10" db="EMBL/GenBank/DDBJ databases">
        <title>Diversity of trophic interactions inside an arsenic-rich microbial ecosystem.</title>
        <authorList>
            <person name="Bertin P.N."/>
            <person name="Heinrich-Salmeron A."/>
            <person name="Pelletier E."/>
            <person name="Goulhen-Chollet F."/>
            <person name="Arsene-Ploetze F."/>
            <person name="Gallien S."/>
            <person name="Calteau A."/>
            <person name="Vallenet D."/>
            <person name="Casiot C."/>
            <person name="Chane-Woon-Ming B."/>
            <person name="Giloteaux L."/>
            <person name="Barakat M."/>
            <person name="Bonnefoy V."/>
            <person name="Bruneel O."/>
            <person name="Chandler M."/>
            <person name="Cleiss J."/>
            <person name="Duran R."/>
            <person name="Elbaz-Poulichet F."/>
            <person name="Fonknechten N."/>
            <person name="Lauga B."/>
            <person name="Mornico D."/>
            <person name="Ortet P."/>
            <person name="Schaeffer C."/>
            <person name="Siguier P."/>
            <person name="Alexander Thil Smith A."/>
            <person name="Van Dorsselaer A."/>
            <person name="Weissenbach J."/>
            <person name="Medigue C."/>
            <person name="Le Paslier D."/>
        </authorList>
    </citation>
    <scope>NUCLEOTIDE SEQUENCE</scope>
</reference>
<protein>
    <submittedName>
        <fullName evidence="1">Uncharacterized protein</fullName>
    </submittedName>
</protein>
<evidence type="ECO:0000313" key="1">
    <source>
        <dbReference type="EMBL" id="CBI08250.1"/>
    </source>
</evidence>
<organism evidence="1">
    <name type="scientific">mine drainage metagenome</name>
    <dbReference type="NCBI Taxonomy" id="410659"/>
    <lineage>
        <taxon>unclassified sequences</taxon>
        <taxon>metagenomes</taxon>
        <taxon>ecological metagenomes</taxon>
    </lineage>
</organism>
<dbReference type="EMBL" id="CABQ01000198">
    <property type="protein sequence ID" value="CBI08250.1"/>
    <property type="molecule type" value="Genomic_DNA"/>
</dbReference>
<proteinExistence type="predicted"/>
<name>E6QLX9_9ZZZZ</name>
<comment type="caution">
    <text evidence="1">The sequence shown here is derived from an EMBL/GenBank/DDBJ whole genome shotgun (WGS) entry which is preliminary data.</text>
</comment>